<gene>
    <name evidence="2" type="ORF">PG997_005801</name>
</gene>
<feature type="compositionally biased region" description="Basic and acidic residues" evidence="1">
    <location>
        <begin position="369"/>
        <end position="381"/>
    </location>
</feature>
<proteinExistence type="predicted"/>
<evidence type="ECO:0000313" key="3">
    <source>
        <dbReference type="Proteomes" id="UP001433268"/>
    </source>
</evidence>
<organism evidence="2 3">
    <name type="scientific">Apiospora hydei</name>
    <dbReference type="NCBI Taxonomy" id="1337664"/>
    <lineage>
        <taxon>Eukaryota</taxon>
        <taxon>Fungi</taxon>
        <taxon>Dikarya</taxon>
        <taxon>Ascomycota</taxon>
        <taxon>Pezizomycotina</taxon>
        <taxon>Sordariomycetes</taxon>
        <taxon>Xylariomycetidae</taxon>
        <taxon>Amphisphaeriales</taxon>
        <taxon>Apiosporaceae</taxon>
        <taxon>Apiospora</taxon>
    </lineage>
</organism>
<comment type="caution">
    <text evidence="2">The sequence shown here is derived from an EMBL/GenBank/DDBJ whole genome shotgun (WGS) entry which is preliminary data.</text>
</comment>
<feature type="region of interest" description="Disordered" evidence="1">
    <location>
        <begin position="444"/>
        <end position="505"/>
    </location>
</feature>
<protein>
    <submittedName>
        <fullName evidence="2">Uncharacterized protein</fullName>
    </submittedName>
</protein>
<feature type="compositionally biased region" description="Gly residues" evidence="1">
    <location>
        <begin position="464"/>
        <end position="476"/>
    </location>
</feature>
<sequence length="505" mass="55130">MDLHQNPRTLAGPNTRDTHAEFRHARHSNGNHPFPAANMISMGQEPLSASPRDTLLSYLPAFIKSSSSNDEPDFHFSLWEPTVGSSISGLTQPLTPPERRIVEYQKGHLVRHISQFRAPNSRFGPAAAVLRGAPCRSDENLDGNAGLPMPPPSVDIIRDGEDLTVMLNYSRIREQMARFSYTLDNVMESRLVLIDAGSDRNVLVTRSTKAARLEEGSTRATCTKNGSPQAKPSVTSRFSCNSHKESATFDNVKRVGEATGTQGVVDATEAKRISVTGLLDWSNCIFGDPLMAKVFSRNPSDDFLRGPRHTGIDGIVAPNFHEHARVVISTQGNKYATNDTVPNDVVVLVPATKHYGAGKSHGRWIARTRETPGGSDERMKDCNNNNNADEEDNSAAIRLLLYECYHATVCVIKTFYRTRPPAESKQREMAARRHLTEVLHKLSQVQSEPVGNSHDNSNASRNSGGSGSSGGSGGDGKGPKSRRASGDGDDEADGWPIKRRRSEVG</sequence>
<name>A0ABR1WPX5_9PEZI</name>
<evidence type="ECO:0000313" key="2">
    <source>
        <dbReference type="EMBL" id="KAK8084530.1"/>
    </source>
</evidence>
<dbReference type="GeneID" id="92043176"/>
<dbReference type="RefSeq" id="XP_066669039.1">
    <property type="nucleotide sequence ID" value="XM_066810116.1"/>
</dbReference>
<reference evidence="2 3" key="1">
    <citation type="submission" date="2023-01" db="EMBL/GenBank/DDBJ databases">
        <title>Analysis of 21 Apiospora genomes using comparative genomics revels a genus with tremendous synthesis potential of carbohydrate active enzymes and secondary metabolites.</title>
        <authorList>
            <person name="Sorensen T."/>
        </authorList>
    </citation>
    <scope>NUCLEOTIDE SEQUENCE [LARGE SCALE GENOMIC DNA]</scope>
    <source>
        <strain evidence="2 3">CBS 114990</strain>
    </source>
</reference>
<accession>A0ABR1WPX5</accession>
<dbReference type="Proteomes" id="UP001433268">
    <property type="component" value="Unassembled WGS sequence"/>
</dbReference>
<evidence type="ECO:0000256" key="1">
    <source>
        <dbReference type="SAM" id="MobiDB-lite"/>
    </source>
</evidence>
<feature type="compositionally biased region" description="Polar residues" evidence="1">
    <location>
        <begin position="444"/>
        <end position="462"/>
    </location>
</feature>
<keyword evidence="3" id="KW-1185">Reference proteome</keyword>
<dbReference type="EMBL" id="JAQQWN010000005">
    <property type="protein sequence ID" value="KAK8084530.1"/>
    <property type="molecule type" value="Genomic_DNA"/>
</dbReference>
<feature type="region of interest" description="Disordered" evidence="1">
    <location>
        <begin position="369"/>
        <end position="390"/>
    </location>
</feature>